<feature type="transmembrane region" description="Helical" evidence="2">
    <location>
        <begin position="203"/>
        <end position="224"/>
    </location>
</feature>
<dbReference type="PANTHER" id="PTHR30221">
    <property type="entry name" value="SMALL-CONDUCTANCE MECHANOSENSITIVE CHANNEL"/>
    <property type="match status" value="1"/>
</dbReference>
<dbReference type="Pfam" id="PF05552">
    <property type="entry name" value="MS_channel_1st_1"/>
    <property type="match status" value="5"/>
</dbReference>
<feature type="transmembrane region" description="Helical" evidence="2">
    <location>
        <begin position="170"/>
        <end position="191"/>
    </location>
</feature>
<keyword evidence="2" id="KW-0472">Membrane</keyword>
<dbReference type="EMBL" id="FTLX01000010">
    <property type="protein sequence ID" value="SIR54491.1"/>
    <property type="molecule type" value="Genomic_DNA"/>
</dbReference>
<evidence type="ECO:0000256" key="1">
    <source>
        <dbReference type="SAM" id="MobiDB-lite"/>
    </source>
</evidence>
<keyword evidence="2" id="KW-0812">Transmembrane</keyword>
<evidence type="ECO:0000313" key="6">
    <source>
        <dbReference type="Proteomes" id="UP000215545"/>
    </source>
</evidence>
<dbReference type="InterPro" id="IPR011014">
    <property type="entry name" value="MscS_channel_TM-2"/>
</dbReference>
<evidence type="ECO:0000313" key="4">
    <source>
        <dbReference type="EMBL" id="SIR54491.1"/>
    </source>
</evidence>
<keyword evidence="6" id="KW-1185">Reference proteome</keyword>
<name>A0A1N7BT08_9BACI</name>
<dbReference type="GO" id="GO:0008381">
    <property type="term" value="F:mechanosensitive monoatomic ion channel activity"/>
    <property type="evidence" value="ECO:0007669"/>
    <property type="project" value="InterPro"/>
</dbReference>
<feature type="region of interest" description="Disordered" evidence="1">
    <location>
        <begin position="511"/>
        <end position="580"/>
    </location>
</feature>
<evidence type="ECO:0000256" key="2">
    <source>
        <dbReference type="SAM" id="Phobius"/>
    </source>
</evidence>
<dbReference type="InterPro" id="IPR008910">
    <property type="entry name" value="MSC_TM_helix"/>
</dbReference>
<dbReference type="Gene3D" id="1.10.287.1260">
    <property type="match status" value="4"/>
</dbReference>
<dbReference type="Proteomes" id="UP000186385">
    <property type="component" value="Unassembled WGS sequence"/>
</dbReference>
<dbReference type="RefSeq" id="WP_076496352.1">
    <property type="nucleotide sequence ID" value="NZ_FTLX01000010.1"/>
</dbReference>
<proteinExistence type="predicted"/>
<reference evidence="6" key="2">
    <citation type="submission" date="2017-03" db="EMBL/GenBank/DDBJ databases">
        <title>Bacillus sp. V-88(T) DSM27956, whole genome shotgun sequencing project.</title>
        <authorList>
            <person name="Dastager S.G."/>
            <person name="Neurgaonkar P.S."/>
            <person name="Dharne M.S."/>
        </authorList>
    </citation>
    <scope>NUCLEOTIDE SEQUENCE [LARGE SCALE GENOMIC DNA]</scope>
    <source>
        <strain evidence="6">DSM 25145</strain>
    </source>
</reference>
<dbReference type="Proteomes" id="UP000215545">
    <property type="component" value="Unassembled WGS sequence"/>
</dbReference>
<feature type="transmembrane region" description="Helical" evidence="2">
    <location>
        <begin position="258"/>
        <end position="279"/>
    </location>
</feature>
<dbReference type="AlphaFoldDB" id="A0A1N7BT08"/>
<feature type="transmembrane region" description="Helical" evidence="2">
    <location>
        <begin position="461"/>
        <end position="481"/>
    </location>
</feature>
<dbReference type="NCBIfam" id="NF033912">
    <property type="entry name" value="msc"/>
    <property type="match status" value="1"/>
</dbReference>
<feature type="compositionally biased region" description="Basic and acidic residues" evidence="1">
    <location>
        <begin position="540"/>
        <end position="558"/>
    </location>
</feature>
<feature type="transmembrane region" description="Helical" evidence="2">
    <location>
        <begin position="301"/>
        <end position="323"/>
    </location>
</feature>
<gene>
    <name evidence="3" type="ORF">B1B05_16750</name>
    <name evidence="4" type="ORF">SAMN05443094_11060</name>
</gene>
<keyword evidence="2" id="KW-1133">Transmembrane helix</keyword>
<evidence type="ECO:0000313" key="3">
    <source>
        <dbReference type="EMBL" id="OXS74539.1"/>
    </source>
</evidence>
<reference evidence="4 5" key="1">
    <citation type="submission" date="2017-01" db="EMBL/GenBank/DDBJ databases">
        <authorList>
            <person name="Mah S.A."/>
            <person name="Swanson W.J."/>
            <person name="Moy G.W."/>
            <person name="Vacquier V.D."/>
        </authorList>
    </citation>
    <scope>NUCLEOTIDE SEQUENCE [LARGE SCALE GENOMIC DNA]</scope>
    <source>
        <strain evidence="4 5">NIO-1016</strain>
    </source>
</reference>
<dbReference type="PANTHER" id="PTHR30221:SF1">
    <property type="entry name" value="SMALL-CONDUCTANCE MECHANOSENSITIVE CHANNEL"/>
    <property type="match status" value="1"/>
</dbReference>
<feature type="transmembrane region" description="Helical" evidence="2">
    <location>
        <begin position="117"/>
        <end position="135"/>
    </location>
</feature>
<protein>
    <submittedName>
        <fullName evidence="4">Conserved TM helix</fullName>
    </submittedName>
</protein>
<feature type="transmembrane region" description="Helical" evidence="2">
    <location>
        <begin position="74"/>
        <end position="97"/>
    </location>
</feature>
<dbReference type="InterPro" id="IPR045275">
    <property type="entry name" value="MscS_archaea/bacteria_type"/>
</dbReference>
<dbReference type="GO" id="GO:0016020">
    <property type="term" value="C:membrane"/>
    <property type="evidence" value="ECO:0007669"/>
    <property type="project" value="InterPro"/>
</dbReference>
<dbReference type="EMBL" id="MWSK01000010">
    <property type="protein sequence ID" value="OXS74539.1"/>
    <property type="molecule type" value="Genomic_DNA"/>
</dbReference>
<dbReference type="STRING" id="1017273.SAMN05443094_11060"/>
<feature type="compositionally biased region" description="Basic and acidic residues" evidence="1">
    <location>
        <begin position="511"/>
        <end position="531"/>
    </location>
</feature>
<evidence type="ECO:0000313" key="5">
    <source>
        <dbReference type="Proteomes" id="UP000186385"/>
    </source>
</evidence>
<reference evidence="3" key="3">
    <citation type="submission" date="2017-03" db="EMBL/GenBank/DDBJ databases">
        <authorList>
            <person name="Dastager S.G."/>
            <person name="Neurgaonkar P.S."/>
            <person name="Dharne M.S."/>
        </authorList>
    </citation>
    <scope>NUCLEOTIDE SEQUENCE</scope>
    <source>
        <strain evidence="3">DSM 25145</strain>
    </source>
</reference>
<accession>A0A1N7BT08</accession>
<feature type="compositionally biased region" description="Basic and acidic residues" evidence="1">
    <location>
        <begin position="567"/>
        <end position="580"/>
    </location>
</feature>
<feature type="transmembrane region" description="Helical" evidence="2">
    <location>
        <begin position="429"/>
        <end position="449"/>
    </location>
</feature>
<sequence length="580" mass="63642">MNNNMFWNGWYGYMNELPNLLMALLILLIGWIVAKLIGSGVEKALKKTNADNRFFSKAGIGNEKYPPEKIVGKVIYYILLIFVFILFFNVLNLTIIASPLVSMFTTMTSFIPNVLKAALILLIGWIAASILKAIITKGGAKLKVSKWMKKGNLADTDAQAGRLVESAGKVVFYLVLLMFIPGVLDALNIDGIAGPFENMLDSFLAFIPKLFSAVIVLAIGWLVAKIVRDLVTNLLSAAGIDRYAQKAGIGKSGDSMSLASIVGTVVYVLILIPVVITALERLELRGVSEPAINMLNRVLEMIPNIIVAVVLIMVGIWVAKWAAKFTEELLQKAGVNSLTKNLHLGSWTADESSMTPAKLLSWIVQIFIIFLFTVEALQIINLEFLVTLALGIVSYLPSVIAAVLILAVGIILGNIVQRVLRNVLSGSDFRLLGSIAKYAVIIFALFMALDQLGVADSIVNTAFMLILGGLALAFGLAFGLGGKETAAKYLRQLDSKIDDTDFSEVKEKAKQEKEQMKQEAKTKANEMKQQSDRSSTAPKPAEEIKPDTETQLFDHPDSDNFSNPSRTDLRNEDWEDDDRY</sequence>
<feature type="transmembrane region" description="Helical" evidence="2">
    <location>
        <begin position="392"/>
        <end position="417"/>
    </location>
</feature>
<feature type="transmembrane region" description="Helical" evidence="2">
    <location>
        <begin position="20"/>
        <end position="38"/>
    </location>
</feature>
<organism evidence="4 5">
    <name type="scientific">Domibacillus enclensis</name>
    <dbReference type="NCBI Taxonomy" id="1017273"/>
    <lineage>
        <taxon>Bacteria</taxon>
        <taxon>Bacillati</taxon>
        <taxon>Bacillota</taxon>
        <taxon>Bacilli</taxon>
        <taxon>Bacillales</taxon>
        <taxon>Bacillaceae</taxon>
        <taxon>Domibacillus</taxon>
    </lineage>
</organism>
<dbReference type="SUPFAM" id="SSF82861">
    <property type="entry name" value="Mechanosensitive channel protein MscS (YggB), transmembrane region"/>
    <property type="match status" value="1"/>
</dbReference>
<feature type="transmembrane region" description="Helical" evidence="2">
    <location>
        <begin position="359"/>
        <end position="380"/>
    </location>
</feature>